<dbReference type="PANTHER" id="PTHR35368">
    <property type="entry name" value="HYDROPEROXIDE REDUCTASE"/>
    <property type="match status" value="1"/>
</dbReference>
<dbReference type="PANTHER" id="PTHR35368:SF1">
    <property type="entry name" value="HYDROPEROXIDE REDUCTASE"/>
    <property type="match status" value="1"/>
</dbReference>
<reference evidence="1 2" key="1">
    <citation type="journal article" date="2019" name="Syst. Appl. Microbiol.">
        <title>Polyphasic characterization of two novel Lactobacillus spp. isolated from blown salami packages: Description of Lactobacillus halodurans sp. nov. and Lactobacillus salsicarnum sp. nov.</title>
        <authorList>
            <person name="Schuster J.A."/>
            <person name="Klingl A."/>
            <person name="Vogel R.F."/>
            <person name="Ehrmann M.A."/>
        </authorList>
    </citation>
    <scope>NUCLEOTIDE SEQUENCE [LARGE SCALE GENOMIC DNA]</scope>
    <source>
        <strain evidence="1 2">TMW 1.2118</strain>
    </source>
</reference>
<protein>
    <submittedName>
        <fullName evidence="1">OsmC family protein</fullName>
    </submittedName>
</protein>
<dbReference type="AlphaFoldDB" id="A0A5P0ZHN4"/>
<dbReference type="Gene3D" id="3.30.300.20">
    <property type="match status" value="1"/>
</dbReference>
<accession>A0A5P0ZHN4</accession>
<dbReference type="RefSeq" id="WP_153382985.1">
    <property type="nucleotide sequence ID" value="NZ_VDFM01000005.1"/>
</dbReference>
<dbReference type="InterPro" id="IPR015946">
    <property type="entry name" value="KH_dom-like_a/b"/>
</dbReference>
<organism evidence="1 2">
    <name type="scientific">Companilactobacillus mishanensis</name>
    <dbReference type="NCBI Taxonomy" id="2486008"/>
    <lineage>
        <taxon>Bacteria</taxon>
        <taxon>Bacillati</taxon>
        <taxon>Bacillota</taxon>
        <taxon>Bacilli</taxon>
        <taxon>Lactobacillales</taxon>
        <taxon>Lactobacillaceae</taxon>
        <taxon>Companilactobacillus</taxon>
    </lineage>
</organism>
<proteinExistence type="predicted"/>
<dbReference type="Pfam" id="PF02566">
    <property type="entry name" value="OsmC"/>
    <property type="match status" value="1"/>
</dbReference>
<gene>
    <name evidence="1" type="ORF">FHL02_05855</name>
</gene>
<dbReference type="EMBL" id="VDFM01000005">
    <property type="protein sequence ID" value="MQS52539.1"/>
    <property type="molecule type" value="Genomic_DNA"/>
</dbReference>
<dbReference type="InterPro" id="IPR036102">
    <property type="entry name" value="OsmC/Ohrsf"/>
</dbReference>
<dbReference type="Proteomes" id="UP000380386">
    <property type="component" value="Unassembled WGS sequence"/>
</dbReference>
<sequence length="147" mass="15933">MANETFTSEVTSITGYEVSAKVRDFDVTLDEPVTSAGTNKGMNPIEALLTALGSCQVMTAKGFAKAKGINLNNIRVNVDGVIDLDGFLGKNPDAKIGFSKLISTFYIDADNTDEEIQNFVDFINATCPVHDTIENTPKFETKIAVFE</sequence>
<comment type="caution">
    <text evidence="1">The sequence shown here is derived from an EMBL/GenBank/DDBJ whole genome shotgun (WGS) entry which is preliminary data.</text>
</comment>
<evidence type="ECO:0000313" key="2">
    <source>
        <dbReference type="Proteomes" id="UP000380386"/>
    </source>
</evidence>
<dbReference type="InterPro" id="IPR003718">
    <property type="entry name" value="OsmC/Ohr_fam"/>
</dbReference>
<dbReference type="InterPro" id="IPR052924">
    <property type="entry name" value="OsmC/Ohr_hydroprdx_reductase"/>
</dbReference>
<name>A0A5P0ZHN4_9LACO</name>
<evidence type="ECO:0000313" key="1">
    <source>
        <dbReference type="EMBL" id="MQS52539.1"/>
    </source>
</evidence>
<dbReference type="SUPFAM" id="SSF82784">
    <property type="entry name" value="OsmC-like"/>
    <property type="match status" value="1"/>
</dbReference>
<dbReference type="OrthoDB" id="1433018at2"/>